<dbReference type="PANTHER" id="PTHR43483:SF3">
    <property type="entry name" value="MEMBRANE TRANSPORTER PROTEIN HI_0806-RELATED"/>
    <property type="match status" value="1"/>
</dbReference>
<name>A0A0R2ACQ8_9LACO</name>
<dbReference type="Pfam" id="PF01925">
    <property type="entry name" value="TauE"/>
    <property type="match status" value="1"/>
</dbReference>
<feature type="transmembrane region" description="Helical" evidence="5">
    <location>
        <begin position="265"/>
        <end position="282"/>
    </location>
</feature>
<comment type="subcellular location">
    <subcellularLocation>
        <location evidence="5">Cell membrane</location>
        <topology evidence="5">Multi-pass membrane protein</topology>
    </subcellularLocation>
    <subcellularLocation>
        <location evidence="1">Membrane</location>
        <topology evidence="1">Multi-pass membrane protein</topology>
    </subcellularLocation>
</comment>
<dbReference type="STRING" id="1423813.FC26_GL001620"/>
<keyword evidence="4 5" id="KW-0472">Membrane</keyword>
<comment type="similarity">
    <text evidence="5">Belongs to the 4-toluene sulfonate uptake permease (TSUP) (TC 2.A.102) family.</text>
</comment>
<gene>
    <name evidence="6" type="ORF">FC26_GL001620</name>
</gene>
<evidence type="ECO:0000313" key="6">
    <source>
        <dbReference type="EMBL" id="KRM61545.1"/>
    </source>
</evidence>
<keyword evidence="3 5" id="KW-1133">Transmembrane helix</keyword>
<dbReference type="InterPro" id="IPR002781">
    <property type="entry name" value="TM_pro_TauE-like"/>
</dbReference>
<evidence type="ECO:0000256" key="5">
    <source>
        <dbReference type="RuleBase" id="RU363041"/>
    </source>
</evidence>
<proteinExistence type="inferred from homology"/>
<dbReference type="Proteomes" id="UP000051733">
    <property type="component" value="Unassembled WGS sequence"/>
</dbReference>
<feature type="transmembrane region" description="Helical" evidence="5">
    <location>
        <begin position="210"/>
        <end position="230"/>
    </location>
</feature>
<dbReference type="AlphaFoldDB" id="A0A0R2ACQ8"/>
<evidence type="ECO:0000256" key="4">
    <source>
        <dbReference type="ARBA" id="ARBA00023136"/>
    </source>
</evidence>
<feature type="transmembrane region" description="Helical" evidence="5">
    <location>
        <begin position="180"/>
        <end position="203"/>
    </location>
</feature>
<organism evidence="6 7">
    <name type="scientific">Paucilactobacillus vaccinostercus DSM 20634</name>
    <dbReference type="NCBI Taxonomy" id="1423813"/>
    <lineage>
        <taxon>Bacteria</taxon>
        <taxon>Bacillati</taxon>
        <taxon>Bacillota</taxon>
        <taxon>Bacilli</taxon>
        <taxon>Lactobacillales</taxon>
        <taxon>Lactobacillaceae</taxon>
        <taxon>Paucilactobacillus</taxon>
    </lineage>
</organism>
<evidence type="ECO:0000313" key="7">
    <source>
        <dbReference type="Proteomes" id="UP000051733"/>
    </source>
</evidence>
<dbReference type="EMBL" id="AYYY01000025">
    <property type="protein sequence ID" value="KRM61545.1"/>
    <property type="molecule type" value="Genomic_DNA"/>
</dbReference>
<evidence type="ECO:0000256" key="3">
    <source>
        <dbReference type="ARBA" id="ARBA00022989"/>
    </source>
</evidence>
<sequence>MIKLIVALLLIFALGLLGLIIWQVIKQRPKMTWRDQLLGFGIGGLTDFLDTLGVGSFVTTTTLFGWTHYLDDERQLPGTMNMAHAIPTVAEALFFVTAVKVDILTMGAMVIAAIIGSLVGSEVVVRMNAAVIQKTMALALIATSILMAINKMGWISIIAVHNEALGLTGWPLVIGVAGNFVLGMLMSAGVGLYAPCMVLVYFLGLKPIAAFPIMMLSCAMLMPSVSVNFIRNGRFSLRGIFGFIVGGIVGVVIAATVVKSMSLEVLGWLIVVVSFWTAYQLWRSGIASSRQIKASK</sequence>
<dbReference type="GO" id="GO:0005886">
    <property type="term" value="C:plasma membrane"/>
    <property type="evidence" value="ECO:0007669"/>
    <property type="project" value="UniProtKB-SubCell"/>
</dbReference>
<accession>A0A0R2ACQ8</accession>
<keyword evidence="5" id="KW-1003">Cell membrane</keyword>
<reference evidence="6 7" key="1">
    <citation type="journal article" date="2015" name="Genome Announc.">
        <title>Expanding the biotechnology potential of lactobacilli through comparative genomics of 213 strains and associated genera.</title>
        <authorList>
            <person name="Sun Z."/>
            <person name="Harris H.M."/>
            <person name="McCann A."/>
            <person name="Guo C."/>
            <person name="Argimon S."/>
            <person name="Zhang W."/>
            <person name="Yang X."/>
            <person name="Jeffery I.B."/>
            <person name="Cooney J.C."/>
            <person name="Kagawa T.F."/>
            <person name="Liu W."/>
            <person name="Song Y."/>
            <person name="Salvetti E."/>
            <person name="Wrobel A."/>
            <person name="Rasinkangas P."/>
            <person name="Parkhill J."/>
            <person name="Rea M.C."/>
            <person name="O'Sullivan O."/>
            <person name="Ritari J."/>
            <person name="Douillard F.P."/>
            <person name="Paul Ross R."/>
            <person name="Yang R."/>
            <person name="Briner A.E."/>
            <person name="Felis G.E."/>
            <person name="de Vos W.M."/>
            <person name="Barrangou R."/>
            <person name="Klaenhammer T.R."/>
            <person name="Caufield P.W."/>
            <person name="Cui Y."/>
            <person name="Zhang H."/>
            <person name="O'Toole P.W."/>
        </authorList>
    </citation>
    <scope>NUCLEOTIDE SEQUENCE [LARGE SCALE GENOMIC DNA]</scope>
    <source>
        <strain evidence="6 7">DSM 20634</strain>
    </source>
</reference>
<dbReference type="PATRIC" id="fig|1423813.3.peg.1647"/>
<evidence type="ECO:0000256" key="1">
    <source>
        <dbReference type="ARBA" id="ARBA00004141"/>
    </source>
</evidence>
<dbReference type="PANTHER" id="PTHR43483">
    <property type="entry name" value="MEMBRANE TRANSPORTER PROTEIN HI_0806-RELATED"/>
    <property type="match status" value="1"/>
</dbReference>
<keyword evidence="2 5" id="KW-0812">Transmembrane</keyword>
<protein>
    <recommendedName>
        <fullName evidence="5">Probable membrane transporter protein</fullName>
    </recommendedName>
</protein>
<keyword evidence="7" id="KW-1185">Reference proteome</keyword>
<comment type="caution">
    <text evidence="6">The sequence shown here is derived from an EMBL/GenBank/DDBJ whole genome shotgun (WGS) entry which is preliminary data.</text>
</comment>
<feature type="transmembrane region" description="Helical" evidence="5">
    <location>
        <begin position="37"/>
        <end position="58"/>
    </location>
</feature>
<feature type="transmembrane region" description="Helical" evidence="5">
    <location>
        <begin position="137"/>
        <end position="160"/>
    </location>
</feature>
<dbReference type="RefSeq" id="WP_057778792.1">
    <property type="nucleotide sequence ID" value="NZ_AYYY01000025.1"/>
</dbReference>
<feature type="transmembrane region" description="Helical" evidence="5">
    <location>
        <begin position="103"/>
        <end position="125"/>
    </location>
</feature>
<feature type="transmembrane region" description="Helical" evidence="5">
    <location>
        <begin position="236"/>
        <end position="258"/>
    </location>
</feature>
<evidence type="ECO:0000256" key="2">
    <source>
        <dbReference type="ARBA" id="ARBA00022692"/>
    </source>
</evidence>
<dbReference type="OrthoDB" id="357960at2"/>
<feature type="transmembrane region" description="Helical" evidence="5">
    <location>
        <begin position="6"/>
        <end position="25"/>
    </location>
</feature>